<gene>
    <name evidence="1" type="ORF">METZ01_LOCUS453920</name>
</gene>
<proteinExistence type="predicted"/>
<evidence type="ECO:0000313" key="1">
    <source>
        <dbReference type="EMBL" id="SVE01066.1"/>
    </source>
</evidence>
<reference evidence="1" key="1">
    <citation type="submission" date="2018-05" db="EMBL/GenBank/DDBJ databases">
        <authorList>
            <person name="Lanie J.A."/>
            <person name="Ng W.-L."/>
            <person name="Kazmierczak K.M."/>
            <person name="Andrzejewski T.M."/>
            <person name="Davidsen T.M."/>
            <person name="Wayne K.J."/>
            <person name="Tettelin H."/>
            <person name="Glass J.I."/>
            <person name="Rusch D."/>
            <person name="Podicherti R."/>
            <person name="Tsui H.-C.T."/>
            <person name="Winkler M.E."/>
        </authorList>
    </citation>
    <scope>NUCLEOTIDE SEQUENCE</scope>
</reference>
<dbReference type="EMBL" id="UINC01188043">
    <property type="protein sequence ID" value="SVE01066.1"/>
    <property type="molecule type" value="Genomic_DNA"/>
</dbReference>
<organism evidence="1">
    <name type="scientific">marine metagenome</name>
    <dbReference type="NCBI Taxonomy" id="408172"/>
    <lineage>
        <taxon>unclassified sequences</taxon>
        <taxon>metagenomes</taxon>
        <taxon>ecological metagenomes</taxon>
    </lineage>
</organism>
<protein>
    <submittedName>
        <fullName evidence="1">Uncharacterized protein</fullName>
    </submittedName>
</protein>
<name>A0A382ZZJ1_9ZZZZ</name>
<dbReference type="AlphaFoldDB" id="A0A382ZZJ1"/>
<accession>A0A382ZZJ1</accession>
<sequence>MAYAVMTTWKHKNPIDWKEMASEDFSKMPKGTTVQWFAIDEYNHGSFATYTSKEVYDGFKAELNAYREEASSSREIEKTLDVVGPINVDVG</sequence>